<dbReference type="SUPFAM" id="SSF50242">
    <property type="entry name" value="TIMP-like"/>
    <property type="match status" value="1"/>
</dbReference>
<reference evidence="2" key="1">
    <citation type="submission" date="2025-05" db="UniProtKB">
        <authorList>
            <consortium name="Ensembl"/>
        </authorList>
    </citation>
    <scope>IDENTIFICATION</scope>
</reference>
<name>A0A8C1J8X0_CYPCA</name>
<feature type="domain" description="Netrin module non-TIMP type" evidence="1">
    <location>
        <begin position="42"/>
        <end position="100"/>
    </location>
</feature>
<organism evidence="2 3">
    <name type="scientific">Cyprinus carpio</name>
    <name type="common">Common carp</name>
    <dbReference type="NCBI Taxonomy" id="7962"/>
    <lineage>
        <taxon>Eukaryota</taxon>
        <taxon>Metazoa</taxon>
        <taxon>Chordata</taxon>
        <taxon>Craniata</taxon>
        <taxon>Vertebrata</taxon>
        <taxon>Euteleostomi</taxon>
        <taxon>Actinopterygii</taxon>
        <taxon>Neopterygii</taxon>
        <taxon>Teleostei</taxon>
        <taxon>Ostariophysi</taxon>
        <taxon>Cypriniformes</taxon>
        <taxon>Cyprinidae</taxon>
        <taxon>Cyprininae</taxon>
        <taxon>Cyprinus</taxon>
    </lineage>
</organism>
<evidence type="ECO:0000313" key="3">
    <source>
        <dbReference type="Proteomes" id="UP000694427"/>
    </source>
</evidence>
<protein>
    <recommendedName>
        <fullName evidence="1">Netrin module non-TIMP type domain-containing protein</fullName>
    </recommendedName>
</protein>
<dbReference type="InterPro" id="IPR008993">
    <property type="entry name" value="TIMP-like_OB-fold"/>
</dbReference>
<dbReference type="Ensembl" id="ENSCCRT00010030840.1">
    <property type="protein sequence ID" value="ENSCCRP00010028113.1"/>
    <property type="gene ID" value="ENSCCRG00010012056.1"/>
</dbReference>
<proteinExistence type="predicted"/>
<dbReference type="InterPro" id="IPR018933">
    <property type="entry name" value="Netrin_module_non-TIMP"/>
</dbReference>
<sequence>MGKLRHPAVKNFLYNMSFDQSEIILHYFRVSSVKIHYVLLFRDATRQMILRSSCDEMELKNEAHYLIMGKDDAVSVLNNEGQQLIPEEKKCEATINRSACHLLNEFIKQHPIKRCDI</sequence>
<evidence type="ECO:0000313" key="2">
    <source>
        <dbReference type="Ensembl" id="ENSCCRP00010028113.1"/>
    </source>
</evidence>
<keyword evidence="3" id="KW-1185">Reference proteome</keyword>
<accession>A0A8C1J8X0</accession>
<dbReference type="Gene3D" id="2.40.50.120">
    <property type="match status" value="1"/>
</dbReference>
<dbReference type="AlphaFoldDB" id="A0A8C1J8X0"/>
<dbReference type="Proteomes" id="UP000694701">
    <property type="component" value="Unplaced"/>
</dbReference>
<evidence type="ECO:0000259" key="1">
    <source>
        <dbReference type="Pfam" id="PF01759"/>
    </source>
</evidence>
<dbReference type="Ensembl" id="ENSCCRT00020055098.1">
    <property type="protein sequence ID" value="ENSCCRP00020050568.1"/>
    <property type="gene ID" value="ENSCCRG00020022543.1"/>
</dbReference>
<dbReference type="Pfam" id="PF01759">
    <property type="entry name" value="NTR"/>
    <property type="match status" value="1"/>
</dbReference>
<dbReference type="Proteomes" id="UP000694427">
    <property type="component" value="Unplaced"/>
</dbReference>